<accession>A0A8E0RPW9</accession>
<sequence length="291" mass="33988">ENLSTDYTCAYGKGDLIKPEEHFQTTTGSEFRPRILPTELIVEKNPPPPRHWETNYIDDFRTRFLSGGYRRPLSPSHQNSETHEEFRESSTSRELWDPINIGKFILECHHKEGPSKDIIASTTNRELTGRVQYPKDREVLRFLDPYMTTTMKDYRQWSTEELSGYPKKDIATYQQLEGYPKAWGFGLKSNPIPEASVQREKLPMRDRMIFEESTDHRRVLPVTYHVPHTGLKTIYQADYEQPTNLLSREDHLCPVKTPFVLPDPDKRSTFAAPMIYKTEYSTIGQCQRNLL</sequence>
<gene>
    <name evidence="2" type="ORF">FBUS_06686</name>
</gene>
<dbReference type="AlphaFoldDB" id="A0A8E0RPW9"/>
<evidence type="ECO:0000313" key="3">
    <source>
        <dbReference type="Proteomes" id="UP000728185"/>
    </source>
</evidence>
<feature type="compositionally biased region" description="Basic and acidic residues" evidence="1">
    <location>
        <begin position="80"/>
        <end position="91"/>
    </location>
</feature>
<feature type="non-terminal residue" evidence="2">
    <location>
        <position position="1"/>
    </location>
</feature>
<dbReference type="PANTHER" id="PTHR37404:SF1">
    <property type="entry name" value="HCG1796489"/>
    <property type="match status" value="1"/>
</dbReference>
<keyword evidence="3" id="KW-1185">Reference proteome</keyword>
<reference evidence="2" key="1">
    <citation type="submission" date="2019-05" db="EMBL/GenBank/DDBJ databases">
        <title>Annotation for the trematode Fasciolopsis buski.</title>
        <authorList>
            <person name="Choi Y.-J."/>
        </authorList>
    </citation>
    <scope>NUCLEOTIDE SEQUENCE</scope>
    <source>
        <strain evidence="2">HT</strain>
        <tissue evidence="2">Whole worm</tissue>
    </source>
</reference>
<name>A0A8E0RPW9_9TREM</name>
<organism evidence="2 3">
    <name type="scientific">Fasciolopsis buskii</name>
    <dbReference type="NCBI Taxonomy" id="27845"/>
    <lineage>
        <taxon>Eukaryota</taxon>
        <taxon>Metazoa</taxon>
        <taxon>Spiralia</taxon>
        <taxon>Lophotrochozoa</taxon>
        <taxon>Platyhelminthes</taxon>
        <taxon>Trematoda</taxon>
        <taxon>Digenea</taxon>
        <taxon>Plagiorchiida</taxon>
        <taxon>Echinostomata</taxon>
        <taxon>Echinostomatoidea</taxon>
        <taxon>Fasciolidae</taxon>
        <taxon>Fasciolopsis</taxon>
    </lineage>
</organism>
<dbReference type="PANTHER" id="PTHR37404">
    <property type="entry name" value="HCG1796489"/>
    <property type="match status" value="1"/>
</dbReference>
<comment type="caution">
    <text evidence="2">The sequence shown here is derived from an EMBL/GenBank/DDBJ whole genome shotgun (WGS) entry which is preliminary data.</text>
</comment>
<evidence type="ECO:0000256" key="1">
    <source>
        <dbReference type="SAM" id="MobiDB-lite"/>
    </source>
</evidence>
<protein>
    <submittedName>
        <fullName evidence="2">Putative Core 1 udp-galactose:n-acetylgalactosamine-alpha-r beta 1 3-galactosyltransferase</fullName>
    </submittedName>
</protein>
<feature type="region of interest" description="Disordered" evidence="1">
    <location>
        <begin position="71"/>
        <end position="91"/>
    </location>
</feature>
<evidence type="ECO:0000313" key="2">
    <source>
        <dbReference type="EMBL" id="KAA0189489.1"/>
    </source>
</evidence>
<dbReference type="OrthoDB" id="382863at2759"/>
<dbReference type="EMBL" id="LUCM01007699">
    <property type="protein sequence ID" value="KAA0189489.1"/>
    <property type="molecule type" value="Genomic_DNA"/>
</dbReference>
<dbReference type="Proteomes" id="UP000728185">
    <property type="component" value="Unassembled WGS sequence"/>
</dbReference>
<dbReference type="InterPro" id="IPR053347">
    <property type="entry name" value="Axonemal_MT_stabilizer"/>
</dbReference>
<proteinExistence type="predicted"/>